<protein>
    <recommendedName>
        <fullName evidence="2">Putative adhesin Stv domain-containing protein</fullName>
    </recommendedName>
</protein>
<organism evidence="3 4">
    <name type="scientific">Pseudomonas syringae</name>
    <dbReference type="NCBI Taxonomy" id="317"/>
    <lineage>
        <taxon>Bacteria</taxon>
        <taxon>Pseudomonadati</taxon>
        <taxon>Pseudomonadota</taxon>
        <taxon>Gammaproteobacteria</taxon>
        <taxon>Pseudomonadales</taxon>
        <taxon>Pseudomonadaceae</taxon>
        <taxon>Pseudomonas</taxon>
    </lineage>
</organism>
<feature type="domain" description="Putative adhesin Stv" evidence="2">
    <location>
        <begin position="756"/>
        <end position="892"/>
    </location>
</feature>
<reference evidence="3 4" key="1">
    <citation type="submission" date="2015-07" db="EMBL/GenBank/DDBJ databases">
        <title>Draft genome sequence of a diazotrophic, plant growth-promoting rhizobacterium of the Pseudomonas syringae complex.</title>
        <authorList>
            <person name="Patten C.L."/>
            <person name="Jeong H."/>
        </authorList>
    </citation>
    <scope>NUCLEOTIDE SEQUENCE [LARGE SCALE GENOMIC DNA]</scope>
    <source>
        <strain evidence="3 4">GR12-2</strain>
    </source>
</reference>
<dbReference type="OrthoDB" id="7056038at2"/>
<dbReference type="PATRIC" id="fig|317.243.peg.674"/>
<evidence type="ECO:0000313" key="3">
    <source>
        <dbReference type="EMBL" id="OCR23103.1"/>
    </source>
</evidence>
<dbReference type="Gene3D" id="2.180.10.10">
    <property type="entry name" value="RHS repeat-associated core"/>
    <property type="match status" value="1"/>
</dbReference>
<dbReference type="PANTHER" id="PTHR32305:SF15">
    <property type="entry name" value="PROTEIN RHSA-RELATED"/>
    <property type="match status" value="1"/>
</dbReference>
<dbReference type="InterPro" id="IPR022385">
    <property type="entry name" value="Rhs_assc_core"/>
</dbReference>
<dbReference type="EMBL" id="LGSI01000058">
    <property type="protein sequence ID" value="OCR23103.1"/>
    <property type="molecule type" value="Genomic_DNA"/>
</dbReference>
<dbReference type="Pfam" id="PF21527">
    <property type="entry name" value="Stv"/>
    <property type="match status" value="1"/>
</dbReference>
<dbReference type="InterPro" id="IPR049002">
    <property type="entry name" value="Stv"/>
</dbReference>
<comment type="caution">
    <text evidence="3">The sequence shown here is derived from an EMBL/GenBank/DDBJ whole genome shotgun (WGS) entry which is preliminary data.</text>
</comment>
<dbReference type="PANTHER" id="PTHR32305">
    <property type="match status" value="1"/>
</dbReference>
<feature type="compositionally biased region" description="Basic and acidic residues" evidence="1">
    <location>
        <begin position="673"/>
        <end position="682"/>
    </location>
</feature>
<feature type="region of interest" description="Disordered" evidence="1">
    <location>
        <begin position="650"/>
        <end position="682"/>
    </location>
</feature>
<proteinExistence type="predicted"/>
<name>A0A1C7YZZ5_PSESX</name>
<evidence type="ECO:0000313" key="4">
    <source>
        <dbReference type="Proteomes" id="UP000093104"/>
    </source>
</evidence>
<sequence length="909" mass="101534">MNEQSTALHPHTPLLTTFDPRGLTVRSVAWCRTQPADSAEARVTRSAFNAAGRLVSSWDPRLWADQARANLSNIYSLRGEVLCSESVDAGWRLSLPGEGGELSSGWDGRGTERRLEYDARLRPTAIFENDQCLERLQYGDADAAAQNQCGQLVRHDDPAGTRRTIAFGLTGAALEQTQHFLAQLDDPDWPELESERDALLEPGAGASTRWAYTPLGEVLRQTDALGNVQAFAHTVAGQLKAVSVQLKDQPEQVLVSAISYDAQGRVQSETAGNGVITTAVYRAEDGRLIELKASRNNGDHLQDLLYDYDPVGNVIRIEDRAQSTRYFANQRIEPVSSYQYDTLYQLIEATGREAATVNHGPVFPEFQSPPDPTQLANYTQTYRYDAGGNLQQLTHVGAQAHSRTLVTARTSNRSLPVVNEQPPDEETIAAAFDANGNLLQLQAGQALSWDWRNQLQQVRSVVRETGDDDSERYIYDASGQRLRKVGTRQAKTVSHHDEVRYLPGLEIRTNTATGETLHVITTQAGRSSVRMLHWQAGKPDALENDQTRYTLNDHLGSGTLELDKDAQIISQESYYPFGGTSWWAGRNAIEASYKTVRYSGKERDATGLYYYGLRYYAPWLQRWINSDPAGALDGLNVYRMVRNSPMRFHDQEGEVSQESNHPHEIEGASLEPGSEKRPDLKNNEDALTVGSLHRRGSVEPPQMSTLVNAWRFLPRVTTRLWQIWNRPAHNKFVTVNFPDFTIRQFELHNPSAPKDLIIHGHGRLRSPVHKIYSSPLKLNFYARANTQLEASSNDLHRFQSRKVEVLAAEVIAAGAESRDYDIAHSPAFDDPVSAFLHHSQLLNPKPVIASSGDFTGENYHDVLIVKRGKTISLSKILRHLPSYNQVHGFFCRTRGQGGPSHDPFLSSRS</sequence>
<evidence type="ECO:0000259" key="2">
    <source>
        <dbReference type="Pfam" id="PF21527"/>
    </source>
</evidence>
<dbReference type="Proteomes" id="UP000093104">
    <property type="component" value="Unassembled WGS sequence"/>
</dbReference>
<dbReference type="RefSeq" id="WP_080482229.1">
    <property type="nucleotide sequence ID" value="NZ_LGSI01000058.1"/>
</dbReference>
<dbReference type="AlphaFoldDB" id="A0A1C7YZZ5"/>
<evidence type="ECO:0000256" key="1">
    <source>
        <dbReference type="SAM" id="MobiDB-lite"/>
    </source>
</evidence>
<dbReference type="InterPro" id="IPR050708">
    <property type="entry name" value="T6SS_VgrG/RHS"/>
</dbReference>
<dbReference type="NCBIfam" id="TIGR03696">
    <property type="entry name" value="Rhs_assc_core"/>
    <property type="match status" value="1"/>
</dbReference>
<accession>A0A1C7YZZ5</accession>
<gene>
    <name evidence="3" type="ORF">AFK24_20605</name>
</gene>